<dbReference type="Proteomes" id="UP000254000">
    <property type="component" value="Unassembled WGS sequence"/>
</dbReference>
<comment type="caution">
    <text evidence="9">The sequence shown here is derived from an EMBL/GenBank/DDBJ whole genome shotgun (WGS) entry which is preliminary data.</text>
</comment>
<dbReference type="OrthoDB" id="3174442at2"/>
<evidence type="ECO:0000313" key="9">
    <source>
        <dbReference type="EMBL" id="RDB67365.1"/>
    </source>
</evidence>
<evidence type="ECO:0000256" key="1">
    <source>
        <dbReference type="ARBA" id="ARBA00004651"/>
    </source>
</evidence>
<evidence type="ECO:0000313" key="10">
    <source>
        <dbReference type="Proteomes" id="UP000254000"/>
    </source>
</evidence>
<feature type="transmembrane region" description="Helical" evidence="7">
    <location>
        <begin position="130"/>
        <end position="150"/>
    </location>
</feature>
<keyword evidence="4 7" id="KW-1133">Transmembrane helix</keyword>
<dbReference type="AlphaFoldDB" id="A0A369MA39"/>
<keyword evidence="2" id="KW-1003">Cell membrane</keyword>
<feature type="compositionally biased region" description="Low complexity" evidence="6">
    <location>
        <begin position="29"/>
        <end position="40"/>
    </location>
</feature>
<evidence type="ECO:0000256" key="7">
    <source>
        <dbReference type="SAM" id="Phobius"/>
    </source>
</evidence>
<protein>
    <submittedName>
        <fullName evidence="9">Type II secretion system protein</fullName>
    </submittedName>
</protein>
<dbReference type="GO" id="GO:0005886">
    <property type="term" value="C:plasma membrane"/>
    <property type="evidence" value="ECO:0007669"/>
    <property type="project" value="UniProtKB-SubCell"/>
</dbReference>
<feature type="transmembrane region" description="Helical" evidence="7">
    <location>
        <begin position="306"/>
        <end position="326"/>
    </location>
</feature>
<keyword evidence="3 7" id="KW-0812">Transmembrane</keyword>
<dbReference type="EMBL" id="PPTS01000001">
    <property type="protein sequence ID" value="RDB67365.1"/>
    <property type="molecule type" value="Genomic_DNA"/>
</dbReference>
<keyword evidence="10" id="KW-1185">Reference proteome</keyword>
<evidence type="ECO:0000256" key="6">
    <source>
        <dbReference type="SAM" id="MobiDB-lite"/>
    </source>
</evidence>
<feature type="domain" description="Type II secretion system protein GspF" evidence="8">
    <location>
        <begin position="195"/>
        <end position="321"/>
    </location>
</feature>
<evidence type="ECO:0000256" key="4">
    <source>
        <dbReference type="ARBA" id="ARBA00022989"/>
    </source>
</evidence>
<dbReference type="Pfam" id="PF00482">
    <property type="entry name" value="T2SSF"/>
    <property type="match status" value="1"/>
</dbReference>
<gene>
    <name evidence="9" type="ORF">C1877_02250</name>
</gene>
<evidence type="ECO:0000259" key="8">
    <source>
        <dbReference type="Pfam" id="PF00482"/>
    </source>
</evidence>
<comment type="subcellular location">
    <subcellularLocation>
        <location evidence="1">Cell membrane</location>
        <topology evidence="1">Multi-pass membrane protein</topology>
    </subcellularLocation>
</comment>
<accession>A0A369MA39</accession>
<feature type="region of interest" description="Disordered" evidence="6">
    <location>
        <begin position="1"/>
        <end position="84"/>
    </location>
</feature>
<feature type="transmembrane region" description="Helical" evidence="7">
    <location>
        <begin position="156"/>
        <end position="176"/>
    </location>
</feature>
<dbReference type="InterPro" id="IPR018076">
    <property type="entry name" value="T2SS_GspF_dom"/>
</dbReference>
<sequence>MVRKFAPPRTGRAAAGEASAGNRPQPPHEGAGAQGEEAGASCRAAGRAHDTGGRRRGWKSALRGRSEARSGAPRPGVGVHGASGDARTRFLGAATRCVERLLPMASADGEAYRAEIARAGWGIEPETWRVLRIVAAAGCGAMAGVGAMASGAAPPASGTAVGMAAVVGWTVPRFAIARAADRRRRAIEAQLPDAMELLGIAIAAGSPVEQCFREVAQNLRPPLSGEFEAVDREVNLLGHSREQALDHLAARCASRDVSAFVAQLAQAVSQGSSIAEGLSSQAALARETAQAAALERIRKMPTKLDVVLSFCFLPPTIALVVVPTVVDLLEFLNDTLQ</sequence>
<evidence type="ECO:0000256" key="3">
    <source>
        <dbReference type="ARBA" id="ARBA00022692"/>
    </source>
</evidence>
<name>A0A369MA39_9ACTN</name>
<keyword evidence="5 7" id="KW-0472">Membrane</keyword>
<evidence type="ECO:0000256" key="2">
    <source>
        <dbReference type="ARBA" id="ARBA00022475"/>
    </source>
</evidence>
<organism evidence="9 10">
    <name type="scientific">Gordonibacter pamelaeae</name>
    <dbReference type="NCBI Taxonomy" id="471189"/>
    <lineage>
        <taxon>Bacteria</taxon>
        <taxon>Bacillati</taxon>
        <taxon>Actinomycetota</taxon>
        <taxon>Coriobacteriia</taxon>
        <taxon>Eggerthellales</taxon>
        <taxon>Eggerthellaceae</taxon>
        <taxon>Gordonibacter</taxon>
    </lineage>
</organism>
<dbReference type="PANTHER" id="PTHR35007:SF2">
    <property type="entry name" value="PILUS ASSEMBLE PROTEIN"/>
    <property type="match status" value="1"/>
</dbReference>
<reference evidence="9 10" key="1">
    <citation type="journal article" date="2018" name="Elife">
        <title>Discovery and characterization of a prevalent human gut bacterial enzyme sufficient for the inactivation of a family of plant toxins.</title>
        <authorList>
            <person name="Koppel N."/>
            <person name="Bisanz J.E."/>
            <person name="Pandelia M.E."/>
            <person name="Turnbaugh P.J."/>
            <person name="Balskus E.P."/>
        </authorList>
    </citation>
    <scope>NUCLEOTIDE SEQUENCE [LARGE SCALE GENOMIC DNA]</scope>
    <source>
        <strain evidence="9 10">3C</strain>
    </source>
</reference>
<dbReference type="PANTHER" id="PTHR35007">
    <property type="entry name" value="INTEGRAL MEMBRANE PROTEIN-RELATED"/>
    <property type="match status" value="1"/>
</dbReference>
<proteinExistence type="predicted"/>
<evidence type="ECO:0000256" key="5">
    <source>
        <dbReference type="ARBA" id="ARBA00023136"/>
    </source>
</evidence>